<protein>
    <recommendedName>
        <fullName evidence="3">LRAT domain-containing protein</fullName>
    </recommendedName>
</protein>
<keyword evidence="2" id="KW-1185">Reference proteome</keyword>
<name>A0AAN5DBE6_9BILA</name>
<sequence>MNESRKVSLMYRASGETSGHQKYRVTIKKIDSEFRLKCSVALPERFYRERNSSECVHVEWFDQNGECLKTALRIHEYMQLQKGTLRRRDRQEVFTKHLLPHQWMDSPDQWLRKGDVICRRMDGLLGRIGLWHGAIYIGNGDIVHNAVTQNSLAFLSSLMKNGNDVKVSDISDFSDGRSDSFVIEWLESTKSEEEMVKSALSLVREQNWLTMFGTLQIVEKTS</sequence>
<dbReference type="Proteomes" id="UP001328107">
    <property type="component" value="Unassembled WGS sequence"/>
</dbReference>
<dbReference type="EMBL" id="BTRK01000006">
    <property type="protein sequence ID" value="GMR59989.1"/>
    <property type="molecule type" value="Genomic_DNA"/>
</dbReference>
<comment type="caution">
    <text evidence="1">The sequence shown here is derived from an EMBL/GenBank/DDBJ whole genome shotgun (WGS) entry which is preliminary data.</text>
</comment>
<proteinExistence type="predicted"/>
<evidence type="ECO:0008006" key="3">
    <source>
        <dbReference type="Google" id="ProtNLM"/>
    </source>
</evidence>
<evidence type="ECO:0000313" key="2">
    <source>
        <dbReference type="Proteomes" id="UP001328107"/>
    </source>
</evidence>
<gene>
    <name evidence="1" type="ORF">PMAYCL1PPCAC_30184</name>
</gene>
<dbReference type="AlphaFoldDB" id="A0AAN5DBE6"/>
<organism evidence="1 2">
    <name type="scientific">Pristionchus mayeri</name>
    <dbReference type="NCBI Taxonomy" id="1317129"/>
    <lineage>
        <taxon>Eukaryota</taxon>
        <taxon>Metazoa</taxon>
        <taxon>Ecdysozoa</taxon>
        <taxon>Nematoda</taxon>
        <taxon>Chromadorea</taxon>
        <taxon>Rhabditida</taxon>
        <taxon>Rhabditina</taxon>
        <taxon>Diplogasteromorpha</taxon>
        <taxon>Diplogasteroidea</taxon>
        <taxon>Neodiplogasteridae</taxon>
        <taxon>Pristionchus</taxon>
    </lineage>
</organism>
<reference evidence="2" key="1">
    <citation type="submission" date="2022-10" db="EMBL/GenBank/DDBJ databases">
        <title>Genome assembly of Pristionchus species.</title>
        <authorList>
            <person name="Yoshida K."/>
            <person name="Sommer R.J."/>
        </authorList>
    </citation>
    <scope>NUCLEOTIDE SEQUENCE [LARGE SCALE GENOMIC DNA]</scope>
    <source>
        <strain evidence="2">RS5460</strain>
    </source>
</reference>
<accession>A0AAN5DBE6</accession>
<dbReference type="Gene3D" id="3.90.1720.10">
    <property type="entry name" value="endopeptidase domain like (from Nostoc punctiforme)"/>
    <property type="match status" value="1"/>
</dbReference>
<evidence type="ECO:0000313" key="1">
    <source>
        <dbReference type="EMBL" id="GMR59989.1"/>
    </source>
</evidence>